<reference evidence="1 2" key="1">
    <citation type="journal article" date="2016" name="Genome Biol. Evol.">
        <title>Comparative Genomic Analyses of the Moraxella catarrhalis Serosensitive and Seroresistant Lineages Demonstrate Their Independent Evolution.</title>
        <authorList>
            <person name="Earl J.P."/>
            <person name="de Vries S.P."/>
            <person name="Ahmed A."/>
            <person name="Powell E."/>
            <person name="Schultz M.P."/>
            <person name="Hermans P.W."/>
            <person name="Hill D.J."/>
            <person name="Zhou Z."/>
            <person name="Constantinidou C.I."/>
            <person name="Hu F.Z."/>
            <person name="Bootsma H.J."/>
            <person name="Ehrlich G.D."/>
        </authorList>
    </citation>
    <scope>NUCLEOTIDE SEQUENCE [LARGE SCALE GENOMIC DNA]</scope>
    <source>
        <strain evidence="1 2">Z7574</strain>
    </source>
</reference>
<accession>A0A7Z0UZS8</accession>
<protein>
    <submittedName>
        <fullName evidence="1">Uncharacterized protein</fullName>
    </submittedName>
</protein>
<dbReference type="EMBL" id="LXHE01000002">
    <property type="protein sequence ID" value="OAV01836.1"/>
    <property type="molecule type" value="Genomic_DNA"/>
</dbReference>
<dbReference type="AlphaFoldDB" id="A0A7Z0UZS8"/>
<organism evidence="1 2">
    <name type="scientific">Moraxella catarrhalis</name>
    <name type="common">Branhamella catarrhalis</name>
    <dbReference type="NCBI Taxonomy" id="480"/>
    <lineage>
        <taxon>Bacteria</taxon>
        <taxon>Pseudomonadati</taxon>
        <taxon>Pseudomonadota</taxon>
        <taxon>Gammaproteobacteria</taxon>
        <taxon>Moraxellales</taxon>
        <taxon>Moraxellaceae</taxon>
        <taxon>Moraxella</taxon>
    </lineage>
</organism>
<evidence type="ECO:0000313" key="1">
    <source>
        <dbReference type="EMBL" id="OAV01836.1"/>
    </source>
</evidence>
<comment type="caution">
    <text evidence="1">The sequence shown here is derived from an EMBL/GenBank/DDBJ whole genome shotgun (WGS) entry which is preliminary data.</text>
</comment>
<sequence length="51" mass="5813">MFHSSHFIIKNVKYQFNNTAFPPCPKCMVSTLGGFDELSMPKLHIAFVKIP</sequence>
<evidence type="ECO:0000313" key="2">
    <source>
        <dbReference type="Proteomes" id="UP000078446"/>
    </source>
</evidence>
<proteinExistence type="predicted"/>
<dbReference type="Proteomes" id="UP000078446">
    <property type="component" value="Unassembled WGS sequence"/>
</dbReference>
<gene>
    <name evidence="1" type="ORF">AO382_0202</name>
</gene>
<name>A0A7Z0UZS8_MORCA</name>